<dbReference type="PROSITE" id="PS50878">
    <property type="entry name" value="RT_POL"/>
    <property type="match status" value="1"/>
</dbReference>
<dbReference type="Proteomes" id="UP000324800">
    <property type="component" value="Unassembled WGS sequence"/>
</dbReference>
<feature type="domain" description="Reverse transcriptase" evidence="2">
    <location>
        <begin position="440"/>
        <end position="621"/>
    </location>
</feature>
<dbReference type="InterPro" id="IPR000477">
    <property type="entry name" value="RT_dom"/>
</dbReference>
<evidence type="ECO:0000313" key="4">
    <source>
        <dbReference type="Proteomes" id="UP000324800"/>
    </source>
</evidence>
<feature type="region of interest" description="Disordered" evidence="1">
    <location>
        <begin position="92"/>
        <end position="141"/>
    </location>
</feature>
<accession>A0A5J4VIT8</accession>
<dbReference type="PANTHER" id="PTHR33050:SF7">
    <property type="entry name" value="RIBONUCLEASE H"/>
    <property type="match status" value="1"/>
</dbReference>
<dbReference type="InterPro" id="IPR052055">
    <property type="entry name" value="Hepadnavirus_pol/RT"/>
</dbReference>
<organism evidence="3 4">
    <name type="scientific">Streblomastix strix</name>
    <dbReference type="NCBI Taxonomy" id="222440"/>
    <lineage>
        <taxon>Eukaryota</taxon>
        <taxon>Metamonada</taxon>
        <taxon>Preaxostyla</taxon>
        <taxon>Oxymonadida</taxon>
        <taxon>Streblomastigidae</taxon>
        <taxon>Streblomastix</taxon>
    </lineage>
</organism>
<dbReference type="Pfam" id="PF00078">
    <property type="entry name" value="RVT_1"/>
    <property type="match status" value="1"/>
</dbReference>
<dbReference type="Gene3D" id="3.30.70.270">
    <property type="match status" value="1"/>
</dbReference>
<evidence type="ECO:0000313" key="3">
    <source>
        <dbReference type="EMBL" id="KAA6382492.1"/>
    </source>
</evidence>
<protein>
    <submittedName>
        <fullName evidence="3">Putative Transposon Ty3-G Gag-Pol polyprotein</fullName>
    </submittedName>
</protein>
<dbReference type="InterPro" id="IPR043128">
    <property type="entry name" value="Rev_trsase/Diguanyl_cyclase"/>
</dbReference>
<evidence type="ECO:0000259" key="2">
    <source>
        <dbReference type="PROSITE" id="PS50878"/>
    </source>
</evidence>
<dbReference type="EMBL" id="SNRW01006756">
    <property type="protein sequence ID" value="KAA6382492.1"/>
    <property type="molecule type" value="Genomic_DNA"/>
</dbReference>
<comment type="caution">
    <text evidence="3">The sequence shown here is derived from an EMBL/GenBank/DDBJ whole genome shotgun (WGS) entry which is preliminary data.</text>
</comment>
<dbReference type="Gene3D" id="3.10.10.10">
    <property type="entry name" value="HIV Type 1 Reverse Transcriptase, subunit A, domain 1"/>
    <property type="match status" value="1"/>
</dbReference>
<dbReference type="PANTHER" id="PTHR33050">
    <property type="entry name" value="REVERSE TRANSCRIPTASE DOMAIN-CONTAINING PROTEIN"/>
    <property type="match status" value="1"/>
</dbReference>
<sequence>MAHHRHNRLNDNDDDESANSEPGLQVHARAQIPFDEFVNAMDVQSDEDEDYAASPIQQSSDDDHQSIYSASGDEEIRNAQWLPRLRTRLDADGDASSLSESETETETVPGIKRRRLLEDESEDNKEKSDSDSISPQDTETKQWLQKLAPVLGKGERHNKKAAIRLVSSRINQKPKDYDALCPELDEDHIKALRERSRVDLTPFNIVMPPRIVDGERSPQIGGLVRNLVAAQRTGIMAVEAIFKKGKEEAAERVLDMFELVSQATGEAQQLRKQNINFRSNQFSYNRSPVSAALSPKDKKAWKENKSISMNTSRSLSRKGGSSRSPAARGRSFSRGRRSRGASSRLEISPTHLSASQSLVQQQGYSLLNVPDAVGARLQWYKAKWEEIGASQILIEGAQANWKDVEAPEQLMKRLKSQEFQGTEEEKRIYIEALQEEIQQGVVTRIPREEVLFLNRTFVIPKKDGRKRKILDCRQVNKYLQDISFKGEDFKKVANITLRGDWATVLDISSAYNHIKVSEELQKYLAFTFAKETYTYIGMPFGLKTAPYIFHKHLHPAITLLRKEGIRMIVYFDDILILAQNPDLLVLQTQRAKQLLESLGWIISPKSMLIPQQQVQYIGWIW</sequence>
<reference evidence="3 4" key="1">
    <citation type="submission" date="2019-03" db="EMBL/GenBank/DDBJ databases">
        <title>Single cell metagenomics reveals metabolic interactions within the superorganism composed of flagellate Streblomastix strix and complex community of Bacteroidetes bacteria on its surface.</title>
        <authorList>
            <person name="Treitli S.C."/>
            <person name="Kolisko M."/>
            <person name="Husnik F."/>
            <person name="Keeling P."/>
            <person name="Hampl V."/>
        </authorList>
    </citation>
    <scope>NUCLEOTIDE SEQUENCE [LARGE SCALE GENOMIC DNA]</scope>
    <source>
        <strain evidence="3">ST1C</strain>
    </source>
</reference>
<dbReference type="CDD" id="cd03714">
    <property type="entry name" value="RT_DIRS1"/>
    <property type="match status" value="1"/>
</dbReference>
<dbReference type="OrthoDB" id="10058156at2759"/>
<evidence type="ECO:0000256" key="1">
    <source>
        <dbReference type="SAM" id="MobiDB-lite"/>
    </source>
</evidence>
<feature type="region of interest" description="Disordered" evidence="1">
    <location>
        <begin position="1"/>
        <end position="75"/>
    </location>
</feature>
<dbReference type="SUPFAM" id="SSF56672">
    <property type="entry name" value="DNA/RNA polymerases"/>
    <property type="match status" value="1"/>
</dbReference>
<gene>
    <name evidence="3" type="ORF">EZS28_021983</name>
</gene>
<feature type="compositionally biased region" description="Basic and acidic residues" evidence="1">
    <location>
        <begin position="295"/>
        <end position="305"/>
    </location>
</feature>
<dbReference type="AlphaFoldDB" id="A0A5J4VIT8"/>
<name>A0A5J4VIT8_9EUKA</name>
<feature type="compositionally biased region" description="Low complexity" evidence="1">
    <location>
        <begin position="312"/>
        <end position="330"/>
    </location>
</feature>
<dbReference type="InterPro" id="IPR043502">
    <property type="entry name" value="DNA/RNA_pol_sf"/>
</dbReference>
<proteinExistence type="predicted"/>
<feature type="region of interest" description="Disordered" evidence="1">
    <location>
        <begin position="288"/>
        <end position="347"/>
    </location>
</feature>
<feature type="non-terminal residue" evidence="3">
    <location>
        <position position="621"/>
    </location>
</feature>